<accession>A0A914WQG3</accession>
<comment type="similarity">
    <text evidence="1">Belongs to the sulfotransferase 1 family.</text>
</comment>
<evidence type="ECO:0000256" key="1">
    <source>
        <dbReference type="ARBA" id="ARBA00005771"/>
    </source>
</evidence>
<evidence type="ECO:0000259" key="3">
    <source>
        <dbReference type="Pfam" id="PF00685"/>
    </source>
</evidence>
<name>A0A914WQG3_9BILA</name>
<reference evidence="5" key="1">
    <citation type="submission" date="2022-11" db="UniProtKB">
        <authorList>
            <consortium name="WormBaseParasite"/>
        </authorList>
    </citation>
    <scope>IDENTIFICATION</scope>
</reference>
<dbReference type="InterPro" id="IPR000863">
    <property type="entry name" value="Sulfotransferase_dom"/>
</dbReference>
<keyword evidence="4" id="KW-1185">Reference proteome</keyword>
<evidence type="ECO:0000313" key="5">
    <source>
        <dbReference type="WBParaSite" id="PSAMB.scaffold4546size14270.g24615.t1"/>
    </source>
</evidence>
<evidence type="ECO:0000313" key="4">
    <source>
        <dbReference type="Proteomes" id="UP000887566"/>
    </source>
</evidence>
<dbReference type="Proteomes" id="UP000887566">
    <property type="component" value="Unplaced"/>
</dbReference>
<evidence type="ECO:0000256" key="2">
    <source>
        <dbReference type="ARBA" id="ARBA00022679"/>
    </source>
</evidence>
<dbReference type="InterPro" id="IPR027417">
    <property type="entry name" value="P-loop_NTPase"/>
</dbReference>
<protein>
    <submittedName>
        <fullName evidence="5">Sulfotransferase domain-containing protein</fullName>
    </submittedName>
</protein>
<feature type="domain" description="Sulfotransferase" evidence="3">
    <location>
        <begin position="41"/>
        <end position="239"/>
    </location>
</feature>
<proteinExistence type="inferred from homology"/>
<dbReference type="Gene3D" id="3.40.50.300">
    <property type="entry name" value="P-loop containing nucleotide triphosphate hydrolases"/>
    <property type="match status" value="1"/>
</dbReference>
<organism evidence="4 5">
    <name type="scientific">Plectus sambesii</name>
    <dbReference type="NCBI Taxonomy" id="2011161"/>
    <lineage>
        <taxon>Eukaryota</taxon>
        <taxon>Metazoa</taxon>
        <taxon>Ecdysozoa</taxon>
        <taxon>Nematoda</taxon>
        <taxon>Chromadorea</taxon>
        <taxon>Plectida</taxon>
        <taxon>Plectina</taxon>
        <taxon>Plectoidea</taxon>
        <taxon>Plectidae</taxon>
        <taxon>Plectus</taxon>
    </lineage>
</organism>
<keyword evidence="2" id="KW-0808">Transferase</keyword>
<sequence>MKTREEDERNTPKYVFIDDYPWPPVWQPDAVRSALRYEPDPDDVFVNSYPKCGTTWVQNICLELIYGKSPAAGGQELLRLSPMLDYVGAEEVKKLPRPRLIKTHFRYGQMNFAAAGKILLVVRNPKDCLVSYFYHHKAFKQYEFENGSFDDFYDLFVHRANQQLGHADYFDFHESWLPHLDDNNVLLLVYEQMLLDLPLAVRRIAQFLGGAAKERADDPTLFSQIVERCTLKEMKGNDSRFFPAEILLVLTAFQCIEHELRRNIPYNIRGR</sequence>
<dbReference type="Pfam" id="PF00685">
    <property type="entry name" value="Sulfotransfer_1"/>
    <property type="match status" value="1"/>
</dbReference>
<dbReference type="GO" id="GO:0008146">
    <property type="term" value="F:sulfotransferase activity"/>
    <property type="evidence" value="ECO:0007669"/>
    <property type="project" value="InterPro"/>
</dbReference>
<dbReference type="SUPFAM" id="SSF52540">
    <property type="entry name" value="P-loop containing nucleoside triphosphate hydrolases"/>
    <property type="match status" value="1"/>
</dbReference>
<dbReference type="WBParaSite" id="PSAMB.scaffold4546size14270.g24615.t1">
    <property type="protein sequence ID" value="PSAMB.scaffold4546size14270.g24615.t1"/>
    <property type="gene ID" value="PSAMB.scaffold4546size14270.g24615"/>
</dbReference>
<dbReference type="AlphaFoldDB" id="A0A914WQG3"/>
<dbReference type="PANTHER" id="PTHR11783">
    <property type="entry name" value="SULFOTRANSFERASE SULT"/>
    <property type="match status" value="1"/>
</dbReference>